<comment type="caution">
    <text evidence="2">The sequence shown here is derived from an EMBL/GenBank/DDBJ whole genome shotgun (WGS) entry which is preliminary data.</text>
</comment>
<accession>A0A4Q7IZC7</accession>
<evidence type="ECO:0000313" key="2">
    <source>
        <dbReference type="EMBL" id="RZQ59839.1"/>
    </source>
</evidence>
<evidence type="ECO:0000313" key="3">
    <source>
        <dbReference type="Proteomes" id="UP000292003"/>
    </source>
</evidence>
<protein>
    <submittedName>
        <fullName evidence="2">Uncharacterized protein</fullName>
    </submittedName>
</protein>
<gene>
    <name evidence="2" type="ORF">EWH70_32515</name>
</gene>
<reference evidence="2 3" key="1">
    <citation type="submission" date="2019-02" db="EMBL/GenBank/DDBJ databases">
        <title>Draft genome sequence of Amycolatopsis sp. 8-3EHSu isolated from roots of Suaeda maritima.</title>
        <authorList>
            <person name="Duangmal K."/>
            <person name="Chantavorakit T."/>
        </authorList>
    </citation>
    <scope>NUCLEOTIDE SEQUENCE [LARGE SCALE GENOMIC DNA]</scope>
    <source>
        <strain evidence="2 3">8-3EHSu</strain>
    </source>
</reference>
<dbReference type="Proteomes" id="UP000292003">
    <property type="component" value="Unassembled WGS sequence"/>
</dbReference>
<evidence type="ECO:0000256" key="1">
    <source>
        <dbReference type="SAM" id="MobiDB-lite"/>
    </source>
</evidence>
<dbReference type="OrthoDB" id="3708096at2"/>
<proteinExistence type="predicted"/>
<organism evidence="2 3">
    <name type="scientific">Amycolatopsis suaedae</name>
    <dbReference type="NCBI Taxonomy" id="2510978"/>
    <lineage>
        <taxon>Bacteria</taxon>
        <taxon>Bacillati</taxon>
        <taxon>Actinomycetota</taxon>
        <taxon>Actinomycetes</taxon>
        <taxon>Pseudonocardiales</taxon>
        <taxon>Pseudonocardiaceae</taxon>
        <taxon>Amycolatopsis</taxon>
    </lineage>
</organism>
<name>A0A4Q7IZC7_9PSEU</name>
<dbReference type="AlphaFoldDB" id="A0A4Q7IZC7"/>
<feature type="region of interest" description="Disordered" evidence="1">
    <location>
        <begin position="92"/>
        <end position="123"/>
    </location>
</feature>
<keyword evidence="3" id="KW-1185">Reference proteome</keyword>
<dbReference type="RefSeq" id="WP_130479404.1">
    <property type="nucleotide sequence ID" value="NZ_SFCC01000021.1"/>
</dbReference>
<dbReference type="EMBL" id="SFCC01000021">
    <property type="protein sequence ID" value="RZQ59839.1"/>
    <property type="molecule type" value="Genomic_DNA"/>
</dbReference>
<sequence length="123" mass="13853">MSSNALVYEFNYGDQSWRLEFHTITADEAIRLEQATGMIWVRLVSSFSQGGALGIKAFYWLARCRAGEDIKFDDPSLNFVWNKLKLDVLQDLRPESTEGENTPAGDAEDPPPATETPARSKKR</sequence>